<feature type="transmembrane region" description="Helical" evidence="1">
    <location>
        <begin position="510"/>
        <end position="530"/>
    </location>
</feature>
<feature type="signal peptide" evidence="2">
    <location>
        <begin position="1"/>
        <end position="25"/>
    </location>
</feature>
<dbReference type="GO" id="GO:0016787">
    <property type="term" value="F:hydrolase activity"/>
    <property type="evidence" value="ECO:0007669"/>
    <property type="project" value="UniProtKB-KW"/>
</dbReference>
<dbReference type="InterPro" id="IPR001466">
    <property type="entry name" value="Beta-lactam-related"/>
</dbReference>
<keyword evidence="1" id="KW-0812">Transmembrane</keyword>
<feature type="transmembrane region" description="Helical" evidence="1">
    <location>
        <begin position="470"/>
        <end position="489"/>
    </location>
</feature>
<feature type="chain" id="PRO_5047305289" evidence="2">
    <location>
        <begin position="26"/>
        <end position="608"/>
    </location>
</feature>
<dbReference type="PANTHER" id="PTHR46825:SF9">
    <property type="entry name" value="BETA-LACTAMASE-RELATED DOMAIN-CONTAINING PROTEIN"/>
    <property type="match status" value="1"/>
</dbReference>
<keyword evidence="1" id="KW-1133">Transmembrane helix</keyword>
<accession>A0ABW3Y8I7</accession>
<feature type="transmembrane region" description="Helical" evidence="1">
    <location>
        <begin position="550"/>
        <end position="574"/>
    </location>
</feature>
<sequence>MFRRLLAASLTALVAAMLLDAPARADDPTSAVTAVSDEVITRQLDDYDIPGAAVVVVAGGRQLFAKGYGVADLATRTPVTPDTGFFMGSVAKLFTAEAVNQLATQGKIDLHADVNRYLTGFRIRDTHPGHPITTHHLLTHTAGFSDTALGVAVAHPAEVEPLGTWLRRHQPPRVRPPGTLASYDNYGFALAGHLVETVSGQSFPDYVDQHILRPLGMTSTSFAQPSPAPVAAKLARGYRADGVEARGQYGAMAPTGAGAVTTATDMGRFMLAQLRPGNPLTAERFTHDPRLPGIGYAYEHHVRSGQRVVAKDGDVPGYHDNLVLLPDAGIGIYVAYDGDGSDGSATFAGHDLANRIIDRLYPNQAAVPTTAGTGLDAFTGTYRTTRYSHRDFTKFATLTSAVTVGVADGGLTTTGLSDDPNNPTQRWRQISPGLFTDGTQKILFRDGLLFSTVSPSVAYEKLPWYATPTLHLVVAMVALLALLVGLFWWPIAAVRRRRAVSSAAARLTTLTGWLTAASFLGFTVLLAVVLGDGAALNDHIFLDDSVPLTVALVLFLVAAVTTFGMLTGTIVAWVRRWWSRAGRIGYTATAAAAVSLLAVGATYNLIVW</sequence>
<dbReference type="PANTHER" id="PTHR46825">
    <property type="entry name" value="D-ALANYL-D-ALANINE-CARBOXYPEPTIDASE/ENDOPEPTIDASE AMPH"/>
    <property type="match status" value="1"/>
</dbReference>
<organism evidence="4 5">
    <name type="scientific">Micromonospora sonneratiae</name>
    <dbReference type="NCBI Taxonomy" id="1184706"/>
    <lineage>
        <taxon>Bacteria</taxon>
        <taxon>Bacillati</taxon>
        <taxon>Actinomycetota</taxon>
        <taxon>Actinomycetes</taxon>
        <taxon>Micromonosporales</taxon>
        <taxon>Micromonosporaceae</taxon>
        <taxon>Micromonospora</taxon>
    </lineage>
</organism>
<evidence type="ECO:0000313" key="5">
    <source>
        <dbReference type="Proteomes" id="UP001597260"/>
    </source>
</evidence>
<dbReference type="Pfam" id="PF00144">
    <property type="entry name" value="Beta-lactamase"/>
    <property type="match status" value="1"/>
</dbReference>
<comment type="caution">
    <text evidence="4">The sequence shown here is derived from an EMBL/GenBank/DDBJ whole genome shotgun (WGS) entry which is preliminary data.</text>
</comment>
<protein>
    <submittedName>
        <fullName evidence="4">Serine hydrolase domain-containing protein</fullName>
        <ecNumber evidence="4">3.-.-.-</ecNumber>
    </submittedName>
</protein>
<dbReference type="Proteomes" id="UP001597260">
    <property type="component" value="Unassembled WGS sequence"/>
</dbReference>
<gene>
    <name evidence="4" type="ORF">ACFQ4H_02230</name>
</gene>
<feature type="domain" description="Beta-lactamase-related" evidence="3">
    <location>
        <begin position="37"/>
        <end position="345"/>
    </location>
</feature>
<keyword evidence="2" id="KW-0732">Signal</keyword>
<proteinExistence type="predicted"/>
<keyword evidence="4" id="KW-0378">Hydrolase</keyword>
<evidence type="ECO:0000259" key="3">
    <source>
        <dbReference type="Pfam" id="PF00144"/>
    </source>
</evidence>
<name>A0ABW3Y8I7_9ACTN</name>
<dbReference type="InterPro" id="IPR050491">
    <property type="entry name" value="AmpC-like"/>
</dbReference>
<evidence type="ECO:0000256" key="2">
    <source>
        <dbReference type="SAM" id="SignalP"/>
    </source>
</evidence>
<keyword evidence="5" id="KW-1185">Reference proteome</keyword>
<dbReference type="EC" id="3.-.-.-" evidence="4"/>
<reference evidence="5" key="1">
    <citation type="journal article" date="2019" name="Int. J. Syst. Evol. Microbiol.">
        <title>The Global Catalogue of Microorganisms (GCM) 10K type strain sequencing project: providing services to taxonomists for standard genome sequencing and annotation.</title>
        <authorList>
            <consortium name="The Broad Institute Genomics Platform"/>
            <consortium name="The Broad Institute Genome Sequencing Center for Infectious Disease"/>
            <person name="Wu L."/>
            <person name="Ma J."/>
        </authorList>
    </citation>
    <scope>NUCLEOTIDE SEQUENCE [LARGE SCALE GENOMIC DNA]</scope>
    <source>
        <strain evidence="5">JCM 31037</strain>
    </source>
</reference>
<feature type="transmembrane region" description="Helical" evidence="1">
    <location>
        <begin position="586"/>
        <end position="606"/>
    </location>
</feature>
<dbReference type="RefSeq" id="WP_377566344.1">
    <property type="nucleotide sequence ID" value="NZ_JBHTMP010000002.1"/>
</dbReference>
<dbReference type="SUPFAM" id="SSF56601">
    <property type="entry name" value="beta-lactamase/transpeptidase-like"/>
    <property type="match status" value="1"/>
</dbReference>
<evidence type="ECO:0000313" key="4">
    <source>
        <dbReference type="EMBL" id="MFD1319901.1"/>
    </source>
</evidence>
<keyword evidence="1" id="KW-0472">Membrane</keyword>
<dbReference type="Gene3D" id="3.40.710.10">
    <property type="entry name" value="DD-peptidase/beta-lactamase superfamily"/>
    <property type="match status" value="1"/>
</dbReference>
<dbReference type="EMBL" id="JBHTMP010000002">
    <property type="protein sequence ID" value="MFD1319901.1"/>
    <property type="molecule type" value="Genomic_DNA"/>
</dbReference>
<evidence type="ECO:0000256" key="1">
    <source>
        <dbReference type="SAM" id="Phobius"/>
    </source>
</evidence>
<dbReference type="InterPro" id="IPR012338">
    <property type="entry name" value="Beta-lactam/transpept-like"/>
</dbReference>